<evidence type="ECO:0000313" key="1">
    <source>
        <dbReference type="EMBL" id="KAI0049207.1"/>
    </source>
</evidence>
<name>A0ACB8RZC4_9AGAM</name>
<proteinExistence type="predicted"/>
<gene>
    <name evidence="1" type="ORF">FA95DRAFT_1456639</name>
</gene>
<dbReference type="EMBL" id="MU275876">
    <property type="protein sequence ID" value="KAI0049207.1"/>
    <property type="molecule type" value="Genomic_DNA"/>
</dbReference>
<feature type="non-terminal residue" evidence="1">
    <location>
        <position position="1"/>
    </location>
</feature>
<protein>
    <submittedName>
        <fullName evidence="1">Uncharacterized protein</fullName>
    </submittedName>
</protein>
<evidence type="ECO:0000313" key="2">
    <source>
        <dbReference type="Proteomes" id="UP000814033"/>
    </source>
</evidence>
<sequence length="66" mass="7281">HQCPVCDKWFPRPSGLATHMNVHSGAKPFHCPLPSCPKAFAVRSNAKRHLRTHGIVPPPDFAFALP</sequence>
<feature type="non-terminal residue" evidence="1">
    <location>
        <position position="66"/>
    </location>
</feature>
<comment type="caution">
    <text evidence="1">The sequence shown here is derived from an EMBL/GenBank/DDBJ whole genome shotgun (WGS) entry which is preliminary data.</text>
</comment>
<keyword evidence="2" id="KW-1185">Reference proteome</keyword>
<dbReference type="Proteomes" id="UP000814033">
    <property type="component" value="Unassembled WGS sequence"/>
</dbReference>
<accession>A0ACB8RZC4</accession>
<reference evidence="1" key="1">
    <citation type="submission" date="2021-02" db="EMBL/GenBank/DDBJ databases">
        <authorList>
            <consortium name="DOE Joint Genome Institute"/>
            <person name="Ahrendt S."/>
            <person name="Looney B.P."/>
            <person name="Miyauchi S."/>
            <person name="Morin E."/>
            <person name="Drula E."/>
            <person name="Courty P.E."/>
            <person name="Chicoki N."/>
            <person name="Fauchery L."/>
            <person name="Kohler A."/>
            <person name="Kuo A."/>
            <person name="Labutti K."/>
            <person name="Pangilinan J."/>
            <person name="Lipzen A."/>
            <person name="Riley R."/>
            <person name="Andreopoulos W."/>
            <person name="He G."/>
            <person name="Johnson J."/>
            <person name="Barry K.W."/>
            <person name="Grigoriev I.V."/>
            <person name="Nagy L."/>
            <person name="Hibbett D."/>
            <person name="Henrissat B."/>
            <person name="Matheny P.B."/>
            <person name="Labbe J."/>
            <person name="Martin F."/>
        </authorList>
    </citation>
    <scope>NUCLEOTIDE SEQUENCE</scope>
    <source>
        <strain evidence="1">FP105234-sp</strain>
    </source>
</reference>
<reference evidence="1" key="2">
    <citation type="journal article" date="2022" name="New Phytol.">
        <title>Evolutionary transition to the ectomycorrhizal habit in the genomes of a hyperdiverse lineage of mushroom-forming fungi.</title>
        <authorList>
            <person name="Looney B."/>
            <person name="Miyauchi S."/>
            <person name="Morin E."/>
            <person name="Drula E."/>
            <person name="Courty P.E."/>
            <person name="Kohler A."/>
            <person name="Kuo A."/>
            <person name="LaButti K."/>
            <person name="Pangilinan J."/>
            <person name="Lipzen A."/>
            <person name="Riley R."/>
            <person name="Andreopoulos W."/>
            <person name="He G."/>
            <person name="Johnson J."/>
            <person name="Nolan M."/>
            <person name="Tritt A."/>
            <person name="Barry K.W."/>
            <person name="Grigoriev I.V."/>
            <person name="Nagy L.G."/>
            <person name="Hibbett D."/>
            <person name="Henrissat B."/>
            <person name="Matheny P.B."/>
            <person name="Labbe J."/>
            <person name="Martin F.M."/>
        </authorList>
    </citation>
    <scope>NUCLEOTIDE SEQUENCE</scope>
    <source>
        <strain evidence="1">FP105234-sp</strain>
    </source>
</reference>
<organism evidence="1 2">
    <name type="scientific">Auriscalpium vulgare</name>
    <dbReference type="NCBI Taxonomy" id="40419"/>
    <lineage>
        <taxon>Eukaryota</taxon>
        <taxon>Fungi</taxon>
        <taxon>Dikarya</taxon>
        <taxon>Basidiomycota</taxon>
        <taxon>Agaricomycotina</taxon>
        <taxon>Agaricomycetes</taxon>
        <taxon>Russulales</taxon>
        <taxon>Auriscalpiaceae</taxon>
        <taxon>Auriscalpium</taxon>
    </lineage>
</organism>